<evidence type="ECO:0000313" key="2">
    <source>
        <dbReference type="EMBL" id="GFH52246.1"/>
    </source>
</evidence>
<comment type="caution">
    <text evidence="2">The sequence shown here is derived from an EMBL/GenBank/DDBJ whole genome shotgun (WGS) entry which is preliminary data.</text>
</comment>
<sequence>MQPAFSSPQHSTHNDFSDKENTIPHVNFSQASMKQNIVNNNTMFVESAFIPSAPGRVIFCKARGMNLDHVGNNAVLTFDTGFDFVHGAELKCSHAVCRRDGVKFRYCKHCDKAVAKRNFRKRHAHPEIPDESSRMNTPMRPDLMMPMLSRNPFPSDVCMPALPAVYPPNYNNVPTMMNMYHPAHNFGHVNNTTNVSASLSIYNRPEQGVPPPQQLPNTQLNQLQVNNGPMVPIEWSNLFLSRPLNGTDEEKNAWVEEVVRVSGVHGGHATNIDEKEEDGKLEASTLKEVPPLDFDVSTALGSPANCLDSKGSVGTFNFFSL</sequence>
<dbReference type="AlphaFoldDB" id="A0AAD3H6N9"/>
<dbReference type="Proteomes" id="UP001054902">
    <property type="component" value="Unassembled WGS sequence"/>
</dbReference>
<keyword evidence="3" id="KW-1185">Reference proteome</keyword>
<dbReference type="EMBL" id="BLLK01000045">
    <property type="protein sequence ID" value="GFH52246.1"/>
    <property type="molecule type" value="Genomic_DNA"/>
</dbReference>
<protein>
    <submittedName>
        <fullName evidence="2">Uncharacterized protein</fullName>
    </submittedName>
</protein>
<feature type="region of interest" description="Disordered" evidence="1">
    <location>
        <begin position="1"/>
        <end position="21"/>
    </location>
</feature>
<feature type="compositionally biased region" description="Basic and acidic residues" evidence="1">
    <location>
        <begin position="12"/>
        <end position="21"/>
    </location>
</feature>
<name>A0AAD3H6N9_9STRA</name>
<proteinExistence type="predicted"/>
<evidence type="ECO:0000313" key="3">
    <source>
        <dbReference type="Proteomes" id="UP001054902"/>
    </source>
</evidence>
<organism evidence="2 3">
    <name type="scientific">Chaetoceros tenuissimus</name>
    <dbReference type="NCBI Taxonomy" id="426638"/>
    <lineage>
        <taxon>Eukaryota</taxon>
        <taxon>Sar</taxon>
        <taxon>Stramenopiles</taxon>
        <taxon>Ochrophyta</taxon>
        <taxon>Bacillariophyta</taxon>
        <taxon>Coscinodiscophyceae</taxon>
        <taxon>Chaetocerotophycidae</taxon>
        <taxon>Chaetocerotales</taxon>
        <taxon>Chaetocerotaceae</taxon>
        <taxon>Chaetoceros</taxon>
    </lineage>
</organism>
<gene>
    <name evidence="2" type="ORF">CTEN210_08722</name>
</gene>
<feature type="compositionally biased region" description="Polar residues" evidence="1">
    <location>
        <begin position="1"/>
        <end position="11"/>
    </location>
</feature>
<reference evidence="2 3" key="1">
    <citation type="journal article" date="2021" name="Sci. Rep.">
        <title>The genome of the diatom Chaetoceros tenuissimus carries an ancient integrated fragment of an extant virus.</title>
        <authorList>
            <person name="Hongo Y."/>
            <person name="Kimura K."/>
            <person name="Takaki Y."/>
            <person name="Yoshida Y."/>
            <person name="Baba S."/>
            <person name="Kobayashi G."/>
            <person name="Nagasaki K."/>
            <person name="Hano T."/>
            <person name="Tomaru Y."/>
        </authorList>
    </citation>
    <scope>NUCLEOTIDE SEQUENCE [LARGE SCALE GENOMIC DNA]</scope>
    <source>
        <strain evidence="2 3">NIES-3715</strain>
    </source>
</reference>
<accession>A0AAD3H6N9</accession>
<evidence type="ECO:0000256" key="1">
    <source>
        <dbReference type="SAM" id="MobiDB-lite"/>
    </source>
</evidence>